<dbReference type="PANTHER" id="PTHR44006:SF1">
    <property type="entry name" value="U5 SMALL NUCLEAR RIBONUCLEOPROTEIN 40 KDA PROTEIN"/>
    <property type="match status" value="1"/>
</dbReference>
<reference evidence="4 5" key="1">
    <citation type="submission" date="2024-10" db="EMBL/GenBank/DDBJ databases">
        <authorList>
            <person name="Kim D."/>
        </authorList>
    </citation>
    <scope>NUCLEOTIDE SEQUENCE [LARGE SCALE GENOMIC DNA]</scope>
    <source>
        <strain evidence="4">Taebaek</strain>
    </source>
</reference>
<evidence type="ECO:0000256" key="3">
    <source>
        <dbReference type="PROSITE-ProRule" id="PRU00221"/>
    </source>
</evidence>
<accession>A0ABD2KMM9</accession>
<dbReference type="InterPro" id="IPR015943">
    <property type="entry name" value="WD40/YVTN_repeat-like_dom_sf"/>
</dbReference>
<dbReference type="AlphaFoldDB" id="A0ABD2KMM9"/>
<dbReference type="InterPro" id="IPR001680">
    <property type="entry name" value="WD40_rpt"/>
</dbReference>
<proteinExistence type="predicted"/>
<keyword evidence="2" id="KW-0677">Repeat</keyword>
<protein>
    <submittedName>
        <fullName evidence="4">Uncharacterized protein</fullName>
    </submittedName>
</protein>
<evidence type="ECO:0000313" key="4">
    <source>
        <dbReference type="EMBL" id="KAL3104111.1"/>
    </source>
</evidence>
<dbReference type="EMBL" id="JBICCN010000007">
    <property type="protein sequence ID" value="KAL3104111.1"/>
    <property type="molecule type" value="Genomic_DNA"/>
</dbReference>
<dbReference type="PROSITE" id="PS50294">
    <property type="entry name" value="WD_REPEATS_REGION"/>
    <property type="match status" value="1"/>
</dbReference>
<evidence type="ECO:0000256" key="1">
    <source>
        <dbReference type="ARBA" id="ARBA00022574"/>
    </source>
</evidence>
<dbReference type="InterPro" id="IPR036322">
    <property type="entry name" value="WD40_repeat_dom_sf"/>
</dbReference>
<dbReference type="Proteomes" id="UP001620645">
    <property type="component" value="Unassembled WGS sequence"/>
</dbReference>
<name>A0ABD2KMM9_HETSC</name>
<dbReference type="PROSITE" id="PS50082">
    <property type="entry name" value="WD_REPEATS_2"/>
    <property type="match status" value="1"/>
</dbReference>
<dbReference type="Gene3D" id="2.130.10.10">
    <property type="entry name" value="YVTN repeat-like/Quinoprotein amine dehydrogenase"/>
    <property type="match status" value="1"/>
</dbReference>
<dbReference type="SMART" id="SM00320">
    <property type="entry name" value="WD40"/>
    <property type="match status" value="2"/>
</dbReference>
<dbReference type="InterPro" id="IPR019775">
    <property type="entry name" value="WD40_repeat_CS"/>
</dbReference>
<gene>
    <name evidence="4" type="ORF">niasHS_002138</name>
</gene>
<dbReference type="Pfam" id="PF00400">
    <property type="entry name" value="WD40"/>
    <property type="match status" value="2"/>
</dbReference>
<dbReference type="SUPFAM" id="SSF50978">
    <property type="entry name" value="WD40 repeat-like"/>
    <property type="match status" value="1"/>
</dbReference>
<organism evidence="4 5">
    <name type="scientific">Heterodera schachtii</name>
    <name type="common">Sugarbeet cyst nematode worm</name>
    <name type="synonym">Tylenchus schachtii</name>
    <dbReference type="NCBI Taxonomy" id="97005"/>
    <lineage>
        <taxon>Eukaryota</taxon>
        <taxon>Metazoa</taxon>
        <taxon>Ecdysozoa</taxon>
        <taxon>Nematoda</taxon>
        <taxon>Chromadorea</taxon>
        <taxon>Rhabditida</taxon>
        <taxon>Tylenchina</taxon>
        <taxon>Tylenchomorpha</taxon>
        <taxon>Tylenchoidea</taxon>
        <taxon>Heteroderidae</taxon>
        <taxon>Heteroderinae</taxon>
        <taxon>Heterodera</taxon>
    </lineage>
</organism>
<evidence type="ECO:0000313" key="5">
    <source>
        <dbReference type="Proteomes" id="UP001620645"/>
    </source>
</evidence>
<dbReference type="PANTHER" id="PTHR44006">
    <property type="entry name" value="U5 SMALL NUCLEAR RIBONUCLEOPROTEIN 40 KDA PROTEIN"/>
    <property type="match status" value="1"/>
</dbReference>
<keyword evidence="5" id="KW-1185">Reference proteome</keyword>
<dbReference type="InterPro" id="IPR052234">
    <property type="entry name" value="U5_snRNP_Component"/>
</dbReference>
<dbReference type="PROSITE" id="PS00678">
    <property type="entry name" value="WD_REPEATS_1"/>
    <property type="match status" value="1"/>
</dbReference>
<keyword evidence="1 3" id="KW-0853">WD repeat</keyword>
<evidence type="ECO:0000256" key="2">
    <source>
        <dbReference type="ARBA" id="ARBA00022737"/>
    </source>
</evidence>
<feature type="repeat" description="WD" evidence="3">
    <location>
        <begin position="53"/>
        <end position="86"/>
    </location>
</feature>
<sequence>MTEVFKRPALPLVPASGKRQRLSSEDVSLVSLGDSTRTGEQRASGLQCPIMLLTGHEGEIYAAQFSPDGTCLASVGYDQRIFFWNVYGECENFSTLSGHKGAIMDVHFSTDGSPALGVVSKSKPHFIDS</sequence>
<comment type="caution">
    <text evidence="4">The sequence shown here is derived from an EMBL/GenBank/DDBJ whole genome shotgun (WGS) entry which is preliminary data.</text>
</comment>